<evidence type="ECO:0000313" key="2">
    <source>
        <dbReference type="Proteomes" id="UP001516400"/>
    </source>
</evidence>
<dbReference type="Proteomes" id="UP001516400">
    <property type="component" value="Unassembled WGS sequence"/>
</dbReference>
<comment type="caution">
    <text evidence="1">The sequence shown here is derived from an EMBL/GenBank/DDBJ whole genome shotgun (WGS) entry which is preliminary data.</text>
</comment>
<keyword evidence="2" id="KW-1185">Reference proteome</keyword>
<gene>
    <name evidence="1" type="ORF">HHI36_000463</name>
</gene>
<sequence>MNYLLISSLRERIENQRMEVHTLSLKSESIKEEVEHIQKLINVKPLESISEELNPSESVMNILQNLVDKIEKTKPVQNNYAFSSKHNISNILPFKKTCKSTIKKNVTSIKKFGNCTNINLARSLFGDSFKTTENAVIDRMEELASPNQSAELLPESCFNFRSDDEFLIPFQTSYPLRNSKVDCNDDLLGNENIFENTIDQTKSLSKRKRDYFETIHLNNYVKQTVEEIFEGANRRFIWASICALRENLLRDIELGIAENMLNLR</sequence>
<dbReference type="AlphaFoldDB" id="A0ABD2P511"/>
<protein>
    <submittedName>
        <fullName evidence="1">Uncharacterized protein</fullName>
    </submittedName>
</protein>
<evidence type="ECO:0000313" key="1">
    <source>
        <dbReference type="EMBL" id="KAL3285948.1"/>
    </source>
</evidence>
<dbReference type="EMBL" id="JABFTP020000185">
    <property type="protein sequence ID" value="KAL3285948.1"/>
    <property type="molecule type" value="Genomic_DNA"/>
</dbReference>
<accession>A0ABD2P511</accession>
<organism evidence="1 2">
    <name type="scientific">Cryptolaemus montrouzieri</name>
    <dbReference type="NCBI Taxonomy" id="559131"/>
    <lineage>
        <taxon>Eukaryota</taxon>
        <taxon>Metazoa</taxon>
        <taxon>Ecdysozoa</taxon>
        <taxon>Arthropoda</taxon>
        <taxon>Hexapoda</taxon>
        <taxon>Insecta</taxon>
        <taxon>Pterygota</taxon>
        <taxon>Neoptera</taxon>
        <taxon>Endopterygota</taxon>
        <taxon>Coleoptera</taxon>
        <taxon>Polyphaga</taxon>
        <taxon>Cucujiformia</taxon>
        <taxon>Coccinelloidea</taxon>
        <taxon>Coccinellidae</taxon>
        <taxon>Scymninae</taxon>
        <taxon>Scymnini</taxon>
        <taxon>Cryptolaemus</taxon>
    </lineage>
</organism>
<proteinExistence type="predicted"/>
<reference evidence="1 2" key="1">
    <citation type="journal article" date="2021" name="BMC Biol.">
        <title>Horizontally acquired antibacterial genes associated with adaptive radiation of ladybird beetles.</title>
        <authorList>
            <person name="Li H.S."/>
            <person name="Tang X.F."/>
            <person name="Huang Y.H."/>
            <person name="Xu Z.Y."/>
            <person name="Chen M.L."/>
            <person name="Du X.Y."/>
            <person name="Qiu B.Y."/>
            <person name="Chen P.T."/>
            <person name="Zhang W."/>
            <person name="Slipinski A."/>
            <person name="Escalona H.E."/>
            <person name="Waterhouse R.M."/>
            <person name="Zwick A."/>
            <person name="Pang H."/>
        </authorList>
    </citation>
    <scope>NUCLEOTIDE SEQUENCE [LARGE SCALE GENOMIC DNA]</scope>
    <source>
        <strain evidence="1">SYSU2018</strain>
    </source>
</reference>
<name>A0ABD2P511_9CUCU</name>